<evidence type="ECO:0000313" key="2">
    <source>
        <dbReference type="Proteomes" id="UP001595851"/>
    </source>
</evidence>
<sequence length="365" mass="39117">MTAVIQDVPGNFRHRSDGTFRKSVPAELAQAEVRGHAAVRGHLPSAALLGTIVEPDGRHTLIYQDVFADGRCTALLADLITRADADPRQAPAVTSLIDTACDSILLAAEHTGEPAPIGSCRPGLYAERLRAGGRLDTWYGAEPPLTVVTGELTADIYFPQLLTQLREQLAPATLIAMAVTQGDPTEPNIAAPLCWLDHEHAGRNALAGEAANLLWYLLAMGGWLVPRYKPLTYWRTVRSPSPALPPTLTHLRAGQGWLEVSGTLQTGAGRHAAITALTRRLHSDLGALINAGDDPLIALRPWLVLRILGVLPITAMAQADWAFCLALLAQVLCERTRLDDFARVAPGPALGSADDRLPAQPEGRS</sequence>
<protein>
    <submittedName>
        <fullName evidence="1">Uncharacterized protein</fullName>
    </submittedName>
</protein>
<proteinExistence type="predicted"/>
<evidence type="ECO:0000313" key="1">
    <source>
        <dbReference type="EMBL" id="MFC4012417.1"/>
    </source>
</evidence>
<name>A0ABV8GJA4_9ACTN</name>
<accession>A0ABV8GJA4</accession>
<organism evidence="1 2">
    <name type="scientific">Nonomuraea purpurea</name>
    <dbReference type="NCBI Taxonomy" id="1849276"/>
    <lineage>
        <taxon>Bacteria</taxon>
        <taxon>Bacillati</taxon>
        <taxon>Actinomycetota</taxon>
        <taxon>Actinomycetes</taxon>
        <taxon>Streptosporangiales</taxon>
        <taxon>Streptosporangiaceae</taxon>
        <taxon>Nonomuraea</taxon>
    </lineage>
</organism>
<dbReference type="EMBL" id="JBHSBI010000021">
    <property type="protein sequence ID" value="MFC4012417.1"/>
    <property type="molecule type" value="Genomic_DNA"/>
</dbReference>
<gene>
    <name evidence="1" type="ORF">ACFOY2_34640</name>
</gene>
<dbReference type="RefSeq" id="WP_379532322.1">
    <property type="nucleotide sequence ID" value="NZ_JBHSBI010000021.1"/>
</dbReference>
<comment type="caution">
    <text evidence="1">The sequence shown here is derived from an EMBL/GenBank/DDBJ whole genome shotgun (WGS) entry which is preliminary data.</text>
</comment>
<dbReference type="Proteomes" id="UP001595851">
    <property type="component" value="Unassembled WGS sequence"/>
</dbReference>
<keyword evidence="2" id="KW-1185">Reference proteome</keyword>
<reference evidence="2" key="1">
    <citation type="journal article" date="2019" name="Int. J. Syst. Evol. Microbiol.">
        <title>The Global Catalogue of Microorganisms (GCM) 10K type strain sequencing project: providing services to taxonomists for standard genome sequencing and annotation.</title>
        <authorList>
            <consortium name="The Broad Institute Genomics Platform"/>
            <consortium name="The Broad Institute Genome Sequencing Center for Infectious Disease"/>
            <person name="Wu L."/>
            <person name="Ma J."/>
        </authorList>
    </citation>
    <scope>NUCLEOTIDE SEQUENCE [LARGE SCALE GENOMIC DNA]</scope>
    <source>
        <strain evidence="2">TBRC 1276</strain>
    </source>
</reference>